<dbReference type="Proteomes" id="UP000611762">
    <property type="component" value="Unassembled WGS sequence"/>
</dbReference>
<gene>
    <name evidence="1" type="ORF">H8698_04215</name>
</gene>
<comment type="caution">
    <text evidence="1">The sequence shown here is derived from an EMBL/GenBank/DDBJ whole genome shotgun (WGS) entry which is preliminary data.</text>
</comment>
<name>A0A926DLZ2_9FIRM</name>
<accession>A0A926DLZ2</accession>
<reference evidence="1" key="1">
    <citation type="submission" date="2020-08" db="EMBL/GenBank/DDBJ databases">
        <title>Genome public.</title>
        <authorList>
            <person name="Liu C."/>
            <person name="Sun Q."/>
        </authorList>
    </citation>
    <scope>NUCLEOTIDE SEQUENCE</scope>
    <source>
        <strain evidence="1">H8</strain>
    </source>
</reference>
<proteinExistence type="predicted"/>
<dbReference type="RefSeq" id="WP_249311296.1">
    <property type="nucleotide sequence ID" value="NZ_JACRSU010000001.1"/>
</dbReference>
<evidence type="ECO:0000313" key="1">
    <source>
        <dbReference type="EMBL" id="MBC8540177.1"/>
    </source>
</evidence>
<keyword evidence="2" id="KW-1185">Reference proteome</keyword>
<evidence type="ECO:0000313" key="2">
    <source>
        <dbReference type="Proteomes" id="UP000611762"/>
    </source>
</evidence>
<sequence>MITYKLKINYQDPRVMTSDMEFVTGDVGAYRLEFEFYDNGARVDLTDCVLTVKAKRSDGTVLADAGEVQDNLGVFVPKNDIYAVAGELRLEVALADAAKNYITAKVLLATVVEGLGDADNVAQTSASVYVTLLNRVQEQIIAANKLTEDAKSLIDGKLELKADKQTEDGGFAGGQGASTTNGAAIGSGAAATGGGGSVGLGASSTNGGGAIGSNANANAGGAVGSATTVTGYGGAVGNKAKAGAGFSGGNQAAVALGSNGKYIDAIQLGAGTNEAPGTLQVYDYRIMDQDGSITAARLPGYCGCVSSADDLPGYAETGDIYGVMETVSKPQEDALFAKGMFSDYFTSAGETAGTGLAPALCNLRDSIIANIKNYTFTGTDNQTATYLYTASGTFLAEVKVNAGNPSALAAFDAYSIGYNGNDTDIISFYICKQKKSKLTFQNTEYEHIMVWNGTGWEDVRSFHCAKMTPKGSVNQYEDLPDAIDGSLYQLQKSSANWVKYSGKASDLLNIEEDGFHGLKFTPPESCIRKSYLNYGDYLHTYNIVALYDASGNYLQELILNTVPESDVGYPLSIFGISSPSDTVIFYLGIYKNNTRPETLKSFQAGDFVFMKNNQWICIAGPKARENYYTKTQVNEKISASSRWGGSISSYEELPKSPQAGTYCYVSADIANGVKYTGKVSDLFRIYDNEMLQSDTLNFTPPEYCLPPLMDSPYYDTIVNIYDEAGANVGYLSINPQPGSAPPFFSLSELGVTSADDTVTFYLGIYDGTGLPSAIETIYHAGDILIWVGTKWVRIPTVSGLE</sequence>
<dbReference type="AlphaFoldDB" id="A0A926DLZ2"/>
<organism evidence="1 2">
    <name type="scientific">Congzhengia minquanensis</name>
    <dbReference type="NCBI Taxonomy" id="2763657"/>
    <lineage>
        <taxon>Bacteria</taxon>
        <taxon>Bacillati</taxon>
        <taxon>Bacillota</taxon>
        <taxon>Clostridia</taxon>
        <taxon>Eubacteriales</taxon>
        <taxon>Oscillospiraceae</taxon>
        <taxon>Congzhengia</taxon>
    </lineage>
</organism>
<protein>
    <submittedName>
        <fullName evidence="1">Uncharacterized protein</fullName>
    </submittedName>
</protein>
<dbReference type="EMBL" id="JACRSU010000001">
    <property type="protein sequence ID" value="MBC8540177.1"/>
    <property type="molecule type" value="Genomic_DNA"/>
</dbReference>